<feature type="region of interest" description="Disordered" evidence="1">
    <location>
        <begin position="1"/>
        <end position="50"/>
    </location>
</feature>
<proteinExistence type="predicted"/>
<evidence type="ECO:0000313" key="3">
    <source>
        <dbReference type="Proteomes" id="UP001143400"/>
    </source>
</evidence>
<sequence length="73" mass="7917">MTARGSAQQLRRPGAATSGHPAAGAALPAWPAGPDTPPDGEEWWEESTREEGAIKDFFPRHFELAIARWIYGA</sequence>
<reference evidence="2" key="1">
    <citation type="journal article" date="2014" name="Int. J. Syst. Evol. Microbiol.">
        <title>Complete genome sequence of Corynebacterium casei LMG S-19264T (=DSM 44701T), isolated from a smear-ripened cheese.</title>
        <authorList>
            <consortium name="US DOE Joint Genome Institute (JGI-PGF)"/>
            <person name="Walter F."/>
            <person name="Albersmeier A."/>
            <person name="Kalinowski J."/>
            <person name="Ruckert C."/>
        </authorList>
    </citation>
    <scope>NUCLEOTIDE SEQUENCE</scope>
    <source>
        <strain evidence="2">VKM B-1606</strain>
    </source>
</reference>
<dbReference type="AlphaFoldDB" id="A0A9W6MSF2"/>
<comment type="caution">
    <text evidence="2">The sequence shown here is derived from an EMBL/GenBank/DDBJ whole genome shotgun (WGS) entry which is preliminary data.</text>
</comment>
<dbReference type="Proteomes" id="UP001143400">
    <property type="component" value="Unassembled WGS sequence"/>
</dbReference>
<accession>A0A9W6MSF2</accession>
<organism evidence="2 3">
    <name type="scientific">Methylopila capsulata</name>
    <dbReference type="NCBI Taxonomy" id="61654"/>
    <lineage>
        <taxon>Bacteria</taxon>
        <taxon>Pseudomonadati</taxon>
        <taxon>Pseudomonadota</taxon>
        <taxon>Alphaproteobacteria</taxon>
        <taxon>Hyphomicrobiales</taxon>
        <taxon>Methylopilaceae</taxon>
        <taxon>Methylopila</taxon>
    </lineage>
</organism>
<dbReference type="EMBL" id="BSFF01000002">
    <property type="protein sequence ID" value="GLK55976.1"/>
    <property type="molecule type" value="Genomic_DNA"/>
</dbReference>
<feature type="compositionally biased region" description="Low complexity" evidence="1">
    <location>
        <begin position="14"/>
        <end position="33"/>
    </location>
</feature>
<evidence type="ECO:0000256" key="1">
    <source>
        <dbReference type="SAM" id="MobiDB-lite"/>
    </source>
</evidence>
<protein>
    <submittedName>
        <fullName evidence="2">Uncharacterized protein</fullName>
    </submittedName>
</protein>
<gene>
    <name evidence="2" type="ORF">GCM10008170_19950</name>
</gene>
<name>A0A9W6MSF2_9HYPH</name>
<reference evidence="2" key="2">
    <citation type="submission" date="2023-01" db="EMBL/GenBank/DDBJ databases">
        <authorList>
            <person name="Sun Q."/>
            <person name="Evtushenko L."/>
        </authorList>
    </citation>
    <scope>NUCLEOTIDE SEQUENCE</scope>
    <source>
        <strain evidence="2">VKM B-1606</strain>
    </source>
</reference>
<evidence type="ECO:0000313" key="2">
    <source>
        <dbReference type="EMBL" id="GLK55976.1"/>
    </source>
</evidence>